<comment type="similarity">
    <text evidence="2">Belongs to the beta/gamma-crystallin family.</text>
</comment>
<dbReference type="PRINTS" id="PR00453">
    <property type="entry name" value="VWFADOMAIN"/>
</dbReference>
<dbReference type="Pfam" id="PF00030">
    <property type="entry name" value="Crystall"/>
    <property type="match status" value="1"/>
</dbReference>
<dbReference type="CDD" id="cd01472">
    <property type="entry name" value="vWA_collagen"/>
    <property type="match status" value="1"/>
</dbReference>
<dbReference type="SUPFAM" id="SSF53300">
    <property type="entry name" value="vWA-like"/>
    <property type="match status" value="1"/>
</dbReference>
<proteinExistence type="inferred from homology"/>
<dbReference type="PANTHER" id="PTHR24020:SF87">
    <property type="entry name" value="COLLAGEN ALPHA-1(VI) CHAIN-LIKE"/>
    <property type="match status" value="1"/>
</dbReference>
<keyword evidence="3" id="KW-0964">Secreted</keyword>
<dbReference type="PANTHER" id="PTHR24020">
    <property type="entry name" value="COLLAGEN ALPHA"/>
    <property type="match status" value="1"/>
</dbReference>
<evidence type="ECO:0000256" key="5">
    <source>
        <dbReference type="ARBA" id="ARBA00022737"/>
    </source>
</evidence>
<dbReference type="InterPro" id="IPR036465">
    <property type="entry name" value="vWFA_dom_sf"/>
</dbReference>
<keyword evidence="5" id="KW-0677">Repeat</keyword>
<dbReference type="RefSeq" id="XP_019633269.1">
    <property type="nucleotide sequence ID" value="XM_019777710.1"/>
</dbReference>
<evidence type="ECO:0000313" key="8">
    <source>
        <dbReference type="Proteomes" id="UP000515135"/>
    </source>
</evidence>
<keyword evidence="8" id="KW-1185">Reference proteome</keyword>
<dbReference type="Gene3D" id="3.40.50.410">
    <property type="entry name" value="von Willebrand factor, type A domain"/>
    <property type="match status" value="1"/>
</dbReference>
<reference evidence="9" key="1">
    <citation type="submission" date="2025-08" db="UniProtKB">
        <authorList>
            <consortium name="RefSeq"/>
        </authorList>
    </citation>
    <scope>IDENTIFICATION</scope>
    <source>
        <tissue evidence="9">Gonad</tissue>
    </source>
</reference>
<evidence type="ECO:0000259" key="7">
    <source>
        <dbReference type="PROSITE" id="PS50234"/>
    </source>
</evidence>
<evidence type="ECO:0000256" key="2">
    <source>
        <dbReference type="ARBA" id="ARBA00009646"/>
    </source>
</evidence>
<comment type="subcellular location">
    <subcellularLocation>
        <location evidence="1">Secreted</location>
    </subcellularLocation>
</comment>
<organism evidence="8 9">
    <name type="scientific">Branchiostoma belcheri</name>
    <name type="common">Amphioxus</name>
    <dbReference type="NCBI Taxonomy" id="7741"/>
    <lineage>
        <taxon>Eukaryota</taxon>
        <taxon>Metazoa</taxon>
        <taxon>Chordata</taxon>
        <taxon>Cephalochordata</taxon>
        <taxon>Leptocardii</taxon>
        <taxon>Amphioxiformes</taxon>
        <taxon>Branchiostomatidae</taxon>
        <taxon>Branchiostoma</taxon>
    </lineage>
</organism>
<evidence type="ECO:0000256" key="4">
    <source>
        <dbReference type="ARBA" id="ARBA00022729"/>
    </source>
</evidence>
<evidence type="ECO:0000256" key="6">
    <source>
        <dbReference type="ARBA" id="ARBA00023180"/>
    </source>
</evidence>
<dbReference type="OrthoDB" id="5986843at2759"/>
<dbReference type="Gene3D" id="2.60.20.10">
    <property type="entry name" value="Crystallins"/>
    <property type="match status" value="1"/>
</dbReference>
<dbReference type="GO" id="GO:0005576">
    <property type="term" value="C:extracellular region"/>
    <property type="evidence" value="ECO:0007669"/>
    <property type="project" value="UniProtKB-SubCell"/>
</dbReference>
<dbReference type="InterPro" id="IPR050525">
    <property type="entry name" value="ECM_Assembly_Org"/>
</dbReference>
<dbReference type="SUPFAM" id="SSF49695">
    <property type="entry name" value="gamma-Crystallin-like"/>
    <property type="match status" value="1"/>
</dbReference>
<accession>A0A6P4ZGY5</accession>
<sequence>MASITFYDQDNYRGREYAVKATSDKYEVKEVPKGKSSVASIWVDEGTWLVYTDNNFMGASFLLAPRRGYEDTQQVKKEAQSLNVADEWKDQVRSLRLVTPSSLMLFDNDFFRGSCSVITATTDSIEDSDCQSLIIGLGGAQPHAQQQQVDLVFVLDGSGSIKQNNFEKVKEFASKISADLPISPATTRVGMIQYSNIVSVEFKLAAHTDNASVKTAIQGVKYQNGGYTYTGKALEAVRTQMDWRQPPAKRVVIVVTDGESNDAVDGPAQALRRDGFTVFAVGVGVKPNELVHITQDAGRVFPLNNFDKLQDLIATLAESVKTGEEWTLYEYGRFRGNDWKAYPGYYTGADVRKNLGSEVGSAKRLV</sequence>
<dbReference type="GeneID" id="109476707"/>
<gene>
    <name evidence="9" type="primary">LOC109476707</name>
</gene>
<dbReference type="KEGG" id="bbel:109476707"/>
<evidence type="ECO:0000256" key="1">
    <source>
        <dbReference type="ARBA" id="ARBA00004613"/>
    </source>
</evidence>
<evidence type="ECO:0000256" key="3">
    <source>
        <dbReference type="ARBA" id="ARBA00022525"/>
    </source>
</evidence>
<dbReference type="InterPro" id="IPR001064">
    <property type="entry name" value="Beta/gamma_crystallin"/>
</dbReference>
<dbReference type="SMART" id="SM00327">
    <property type="entry name" value="VWA"/>
    <property type="match status" value="1"/>
</dbReference>
<keyword evidence="6" id="KW-0325">Glycoprotein</keyword>
<dbReference type="SMART" id="SM00247">
    <property type="entry name" value="XTALbg"/>
    <property type="match status" value="1"/>
</dbReference>
<protein>
    <submittedName>
        <fullName evidence="9">Collagen alpha-6(VI) chain-like</fullName>
    </submittedName>
</protein>
<dbReference type="PROSITE" id="PS50234">
    <property type="entry name" value="VWFA"/>
    <property type="match status" value="1"/>
</dbReference>
<dbReference type="AlphaFoldDB" id="A0A6P4ZGY5"/>
<keyword evidence="4" id="KW-0732">Signal</keyword>
<evidence type="ECO:0000313" key="9">
    <source>
        <dbReference type="RefSeq" id="XP_019633269.1"/>
    </source>
</evidence>
<feature type="domain" description="VWFA" evidence="7">
    <location>
        <begin position="150"/>
        <end position="316"/>
    </location>
</feature>
<dbReference type="InterPro" id="IPR011024">
    <property type="entry name" value="G_crystallin-like"/>
</dbReference>
<dbReference type="FunFam" id="3.40.50.410:FF:000004">
    <property type="entry name" value="collagen alpha-6(VI) chain"/>
    <property type="match status" value="1"/>
</dbReference>
<dbReference type="Proteomes" id="UP000515135">
    <property type="component" value="Unplaced"/>
</dbReference>
<dbReference type="Pfam" id="PF00092">
    <property type="entry name" value="VWA"/>
    <property type="match status" value="1"/>
</dbReference>
<name>A0A6P4ZGY5_BRABE</name>
<dbReference type="InterPro" id="IPR002035">
    <property type="entry name" value="VWF_A"/>
</dbReference>